<dbReference type="InterPro" id="IPR044153">
    <property type="entry name" value="PIN_Pae0151-like"/>
</dbReference>
<dbReference type="PANTHER" id="PTHR35901:SF1">
    <property type="entry name" value="EXONUCLEASE VAPC9"/>
    <property type="match status" value="1"/>
</dbReference>
<dbReference type="Gene3D" id="3.40.50.1010">
    <property type="entry name" value="5'-nuclease"/>
    <property type="match status" value="1"/>
</dbReference>
<comment type="caution">
    <text evidence="3">The sequence shown here is derived from an EMBL/GenBank/DDBJ whole genome shotgun (WGS) entry which is preliminary data.</text>
</comment>
<evidence type="ECO:0000313" key="4">
    <source>
        <dbReference type="Proteomes" id="UP001197609"/>
    </source>
</evidence>
<gene>
    <name evidence="3" type="ORF">K8G79_11465</name>
</gene>
<dbReference type="Proteomes" id="UP001197609">
    <property type="component" value="Unassembled WGS sequence"/>
</dbReference>
<proteinExistence type="predicted"/>
<evidence type="ECO:0000313" key="3">
    <source>
        <dbReference type="EMBL" id="MBZ0160737.1"/>
    </source>
</evidence>
<dbReference type="InterPro" id="IPR002716">
    <property type="entry name" value="PIN_dom"/>
</dbReference>
<sequence>MNIVVDTSAIIAVVTNEKHKRQMVEVTKGTELIAPASIPWEIGNAFSAMFKRKRMNVRQAKAALRAYDKIPIQFIDIPLGEALDLAANLDIYAYDAYFIQCALKHKSPLLTLDRDLCRAARSAGAAVIEVEP</sequence>
<organism evidence="3 4">
    <name type="scientific">Candidatus Methylomirabilis tolerans</name>
    <dbReference type="NCBI Taxonomy" id="3123416"/>
    <lineage>
        <taxon>Bacteria</taxon>
        <taxon>Candidatus Methylomirabilota</taxon>
        <taxon>Candidatus Methylomirabilia</taxon>
        <taxon>Candidatus Methylomirabilales</taxon>
        <taxon>Candidatus Methylomirabilaceae</taxon>
        <taxon>Candidatus Methylomirabilis</taxon>
    </lineage>
</organism>
<accession>A0AAJ1EL74</accession>
<dbReference type="InterPro" id="IPR051619">
    <property type="entry name" value="TypeII_TA_RNase_PINc/VapC"/>
</dbReference>
<name>A0AAJ1EL74_9BACT</name>
<evidence type="ECO:0000256" key="1">
    <source>
        <dbReference type="ARBA" id="ARBA00022842"/>
    </source>
</evidence>
<feature type="domain" description="PIN" evidence="2">
    <location>
        <begin position="3"/>
        <end position="121"/>
    </location>
</feature>
<dbReference type="CDD" id="cd09873">
    <property type="entry name" value="PIN_Pae0151-like"/>
    <property type="match status" value="1"/>
</dbReference>
<evidence type="ECO:0000259" key="2">
    <source>
        <dbReference type="Pfam" id="PF01850"/>
    </source>
</evidence>
<dbReference type="InterPro" id="IPR029060">
    <property type="entry name" value="PIN-like_dom_sf"/>
</dbReference>
<dbReference type="SUPFAM" id="SSF88723">
    <property type="entry name" value="PIN domain-like"/>
    <property type="match status" value="1"/>
</dbReference>
<dbReference type="AlphaFoldDB" id="A0AAJ1EL74"/>
<reference evidence="3 4" key="1">
    <citation type="journal article" date="2021" name="bioRxiv">
        <title>Unraveling nitrogen, sulfur and carbon metabolic pathways and microbial community transcriptional responses to substrate deprivation and toxicity stresses in a bioreactor mimicking anoxic brackish coastal sediment conditions.</title>
        <authorList>
            <person name="Martins P.D."/>
            <person name="Echeveste M.J."/>
            <person name="Arshad A."/>
            <person name="Kurth J."/>
            <person name="Ouboter H."/>
            <person name="Jetten M.S.M."/>
            <person name="Welte C.U."/>
        </authorList>
    </citation>
    <scope>NUCLEOTIDE SEQUENCE [LARGE SCALE GENOMIC DNA]</scope>
    <source>
        <strain evidence="3">MAG_38</strain>
    </source>
</reference>
<protein>
    <submittedName>
        <fullName evidence="3">Type II toxin-antitoxin system VapC family toxin</fullName>
    </submittedName>
</protein>
<dbReference type="PANTHER" id="PTHR35901">
    <property type="entry name" value="RIBONUCLEASE VAPC3"/>
    <property type="match status" value="1"/>
</dbReference>
<keyword evidence="1" id="KW-0460">Magnesium</keyword>
<dbReference type="EMBL" id="JAIOIU010000142">
    <property type="protein sequence ID" value="MBZ0160737.1"/>
    <property type="molecule type" value="Genomic_DNA"/>
</dbReference>
<dbReference type="Pfam" id="PF01850">
    <property type="entry name" value="PIN"/>
    <property type="match status" value="1"/>
</dbReference>